<dbReference type="RefSeq" id="WP_145030258.1">
    <property type="nucleotide sequence ID" value="NZ_CP036271.1"/>
</dbReference>
<evidence type="ECO:0000256" key="5">
    <source>
        <dbReference type="ARBA" id="ARBA00023002"/>
    </source>
</evidence>
<dbReference type="AlphaFoldDB" id="A0A517SE63"/>
<feature type="binding site" evidence="11">
    <location>
        <position position="168"/>
    </location>
    <ligand>
        <name>NAD(+)</name>
        <dbReference type="ChEBI" id="CHEBI:57540"/>
    </ligand>
</feature>
<organism evidence="12 13">
    <name type="scientific">Caulifigura coniformis</name>
    <dbReference type="NCBI Taxonomy" id="2527983"/>
    <lineage>
        <taxon>Bacteria</taxon>
        <taxon>Pseudomonadati</taxon>
        <taxon>Planctomycetota</taxon>
        <taxon>Planctomycetia</taxon>
        <taxon>Planctomycetales</taxon>
        <taxon>Planctomycetaceae</taxon>
        <taxon>Caulifigura</taxon>
    </lineage>
</organism>
<feature type="binding site" evidence="11">
    <location>
        <begin position="70"/>
        <end position="71"/>
    </location>
    <ligand>
        <name>NAD(+)</name>
        <dbReference type="ChEBI" id="CHEBI:57540"/>
    </ligand>
</feature>
<keyword evidence="3 8" id="KW-0444">Lipid biosynthesis</keyword>
<dbReference type="FunFam" id="1.10.8.400:FF:000001">
    <property type="entry name" value="Enoyl-[acyl-carrier-protein] reductase [NADH]"/>
    <property type="match status" value="1"/>
</dbReference>
<dbReference type="PRINTS" id="PR00081">
    <property type="entry name" value="GDHRDH"/>
</dbReference>
<dbReference type="FunCoup" id="A0A517SE63">
    <property type="interactions" value="345"/>
</dbReference>
<feature type="active site" description="Proton acceptor" evidence="9">
    <location>
        <position position="161"/>
    </location>
</feature>
<dbReference type="GO" id="GO:0004318">
    <property type="term" value="F:enoyl-[acyl-carrier-protein] reductase (NADH) activity"/>
    <property type="evidence" value="ECO:0007669"/>
    <property type="project" value="UniProtKB-EC"/>
</dbReference>
<keyword evidence="6" id="KW-0443">Lipid metabolism</keyword>
<dbReference type="PIRSF" id="PIRSF000094">
    <property type="entry name" value="Enoyl-ACP_rdct"/>
    <property type="match status" value="1"/>
</dbReference>
<evidence type="ECO:0000256" key="7">
    <source>
        <dbReference type="ARBA" id="ARBA00023160"/>
    </source>
</evidence>
<feature type="binding site" evidence="11">
    <location>
        <position position="13"/>
    </location>
    <ligand>
        <name>NAD(+)</name>
        <dbReference type="ChEBI" id="CHEBI:57540"/>
    </ligand>
</feature>
<proteinExistence type="inferred from homology"/>
<dbReference type="Gene3D" id="1.10.8.400">
    <property type="entry name" value="Enoyl acyl carrier protein reductase"/>
    <property type="match status" value="1"/>
</dbReference>
<dbReference type="SUPFAM" id="SSF51735">
    <property type="entry name" value="NAD(P)-binding Rossmann-fold domains"/>
    <property type="match status" value="1"/>
</dbReference>
<dbReference type="EMBL" id="CP036271">
    <property type="protein sequence ID" value="QDT54401.1"/>
    <property type="molecule type" value="Genomic_DNA"/>
</dbReference>
<feature type="binding site" evidence="10">
    <location>
        <position position="101"/>
    </location>
    <ligand>
        <name>substrate</name>
    </ligand>
</feature>
<evidence type="ECO:0000256" key="1">
    <source>
        <dbReference type="ARBA" id="ARBA00005194"/>
    </source>
</evidence>
<keyword evidence="5 8" id="KW-0560">Oxidoreductase</keyword>
<evidence type="ECO:0000256" key="4">
    <source>
        <dbReference type="ARBA" id="ARBA00022832"/>
    </source>
</evidence>
<dbReference type="PANTHER" id="PTHR43159:SF2">
    <property type="entry name" value="ENOYL-[ACYL-CARRIER-PROTEIN] REDUCTASE [NADH], CHLOROPLASTIC"/>
    <property type="match status" value="1"/>
</dbReference>
<dbReference type="GO" id="GO:0006633">
    <property type="term" value="P:fatty acid biosynthetic process"/>
    <property type="evidence" value="ECO:0007669"/>
    <property type="project" value="UniProtKB-KW"/>
</dbReference>
<feature type="active site" description="Proton acceptor" evidence="9">
    <location>
        <position position="151"/>
    </location>
</feature>
<evidence type="ECO:0000256" key="6">
    <source>
        <dbReference type="ARBA" id="ARBA00023098"/>
    </source>
</evidence>
<feature type="binding site" evidence="11">
    <location>
        <begin position="197"/>
        <end position="201"/>
    </location>
    <ligand>
        <name>NAD(+)</name>
        <dbReference type="ChEBI" id="CHEBI:57540"/>
    </ligand>
</feature>
<comment type="pathway">
    <text evidence="1">Lipid metabolism; fatty acid biosynthesis.</text>
</comment>
<evidence type="ECO:0000313" key="12">
    <source>
        <dbReference type="EMBL" id="QDT54401.1"/>
    </source>
</evidence>
<evidence type="ECO:0000256" key="10">
    <source>
        <dbReference type="PIRSR" id="PIRSR000094-2"/>
    </source>
</evidence>
<dbReference type="Pfam" id="PF13561">
    <property type="entry name" value="adh_short_C2"/>
    <property type="match status" value="1"/>
</dbReference>
<feature type="binding site" evidence="11">
    <location>
        <begin position="19"/>
        <end position="20"/>
    </location>
    <ligand>
        <name>NAD(+)</name>
        <dbReference type="ChEBI" id="CHEBI:57540"/>
    </ligand>
</feature>
<dbReference type="InterPro" id="IPR002347">
    <property type="entry name" value="SDR_fam"/>
</dbReference>
<protein>
    <recommendedName>
        <fullName evidence="8">Enoyl-[acyl-carrier-protein] reductase [NADH]</fullName>
        <ecNumber evidence="8">1.3.1.9</ecNumber>
    </recommendedName>
</protein>
<dbReference type="CDD" id="cd05372">
    <property type="entry name" value="ENR_SDR"/>
    <property type="match status" value="1"/>
</dbReference>
<dbReference type="Gene3D" id="3.40.50.720">
    <property type="entry name" value="NAD(P)-binding Rossmann-like Domain"/>
    <property type="match status" value="1"/>
</dbReference>
<comment type="similarity">
    <text evidence="2 8">Belongs to the short-chain dehydrogenases/reductases (SDR) family. FabI subfamily.</text>
</comment>
<feature type="binding site" evidence="11">
    <location>
        <position position="98"/>
    </location>
    <ligand>
        <name>NAD(+)</name>
        <dbReference type="ChEBI" id="CHEBI:57540"/>
    </ligand>
</feature>
<keyword evidence="13" id="KW-1185">Reference proteome</keyword>
<evidence type="ECO:0000313" key="13">
    <source>
        <dbReference type="Proteomes" id="UP000315700"/>
    </source>
</evidence>
<reference evidence="12 13" key="1">
    <citation type="submission" date="2019-02" db="EMBL/GenBank/DDBJ databases">
        <title>Deep-cultivation of Planctomycetes and their phenomic and genomic characterization uncovers novel biology.</title>
        <authorList>
            <person name="Wiegand S."/>
            <person name="Jogler M."/>
            <person name="Boedeker C."/>
            <person name="Pinto D."/>
            <person name="Vollmers J."/>
            <person name="Rivas-Marin E."/>
            <person name="Kohn T."/>
            <person name="Peeters S.H."/>
            <person name="Heuer A."/>
            <person name="Rast P."/>
            <person name="Oberbeckmann S."/>
            <person name="Bunk B."/>
            <person name="Jeske O."/>
            <person name="Meyerdierks A."/>
            <person name="Storesund J.E."/>
            <person name="Kallscheuer N."/>
            <person name="Luecker S."/>
            <person name="Lage O.M."/>
            <person name="Pohl T."/>
            <person name="Merkel B.J."/>
            <person name="Hornburger P."/>
            <person name="Mueller R.-W."/>
            <person name="Bruemmer F."/>
            <person name="Labrenz M."/>
            <person name="Spormann A.M."/>
            <person name="Op den Camp H."/>
            <person name="Overmann J."/>
            <person name="Amann R."/>
            <person name="Jetten M.S.M."/>
            <person name="Mascher T."/>
            <person name="Medema M.H."/>
            <person name="Devos D.P."/>
            <person name="Kaster A.-K."/>
            <person name="Ovreas L."/>
            <person name="Rohde M."/>
            <person name="Galperin M.Y."/>
            <person name="Jogler C."/>
        </authorList>
    </citation>
    <scope>NUCLEOTIDE SEQUENCE [LARGE SCALE GENOMIC DNA]</scope>
    <source>
        <strain evidence="12 13">Pan44</strain>
    </source>
</reference>
<evidence type="ECO:0000256" key="3">
    <source>
        <dbReference type="ARBA" id="ARBA00022516"/>
    </source>
</evidence>
<evidence type="ECO:0000256" key="11">
    <source>
        <dbReference type="PIRSR" id="PIRSR000094-3"/>
    </source>
</evidence>
<dbReference type="KEGG" id="ccos:Pan44_24340"/>
<dbReference type="OrthoDB" id="9803628at2"/>
<dbReference type="InterPro" id="IPR036291">
    <property type="entry name" value="NAD(P)-bd_dom_sf"/>
</dbReference>
<evidence type="ECO:0000256" key="8">
    <source>
        <dbReference type="PIRNR" id="PIRNR000094"/>
    </source>
</evidence>
<keyword evidence="8 11" id="KW-0520">NAD</keyword>
<dbReference type="InParanoid" id="A0A517SE63"/>
<dbReference type="InterPro" id="IPR014358">
    <property type="entry name" value="Enoyl-ACP_Rdtase_NADH"/>
</dbReference>
<dbReference type="EC" id="1.3.1.9" evidence="8"/>
<sequence>MGLFDGKKGVVFGIANERSIAWAITQQLFAQGAEIGFTHLPDKDPERPKNANKVKKLVEPLGAKFVVPCDVQKDEDLDAVFAKITEQFGKIDFVLHSIAFAPPADLTQEVYKCSRAGFSLSMDISVYSLIAMCGRAKAIMNPGGSILTLTYLGGEKVIPGYNLMGLCKSALESSVEYIASEMGADGVRVNALSAGPVRTISASGVGDFKKMLTLYETFSPLRRNITEEEVGKSGMFLLSDMSGGITGETLHVDCGYHVMGGPPLDAFGNKAEASE</sequence>
<gene>
    <name evidence="12" type="primary">fabI_1</name>
    <name evidence="12" type="ORF">Pan44_24340</name>
</gene>
<comment type="catalytic activity">
    <reaction evidence="8">
        <text>a 2,3-saturated acyl-[ACP] + NAD(+) = a (2E)-enoyl-[ACP] + NADH + H(+)</text>
        <dbReference type="Rhea" id="RHEA:10240"/>
        <dbReference type="Rhea" id="RHEA-COMP:9925"/>
        <dbReference type="Rhea" id="RHEA-COMP:9926"/>
        <dbReference type="ChEBI" id="CHEBI:15378"/>
        <dbReference type="ChEBI" id="CHEBI:57540"/>
        <dbReference type="ChEBI" id="CHEBI:57945"/>
        <dbReference type="ChEBI" id="CHEBI:78784"/>
        <dbReference type="ChEBI" id="CHEBI:78785"/>
        <dbReference type="EC" id="1.3.1.9"/>
    </reaction>
</comment>
<evidence type="ECO:0000256" key="2">
    <source>
        <dbReference type="ARBA" id="ARBA00009233"/>
    </source>
</evidence>
<evidence type="ECO:0000256" key="9">
    <source>
        <dbReference type="PIRSR" id="PIRSR000094-1"/>
    </source>
</evidence>
<keyword evidence="7 8" id="KW-0275">Fatty acid biosynthesis</keyword>
<name>A0A517SE63_9PLAN</name>
<dbReference type="PANTHER" id="PTHR43159">
    <property type="entry name" value="ENOYL-[ACYL-CARRIER-PROTEIN] REDUCTASE"/>
    <property type="match status" value="1"/>
</dbReference>
<keyword evidence="4" id="KW-0276">Fatty acid metabolism</keyword>
<accession>A0A517SE63</accession>
<dbReference type="Proteomes" id="UP000315700">
    <property type="component" value="Chromosome"/>
</dbReference>